<feature type="domain" description="DUF7281" evidence="1">
    <location>
        <begin position="152"/>
        <end position="287"/>
    </location>
</feature>
<dbReference type="STRING" id="1492898.SY85_09065"/>
<dbReference type="RefSeq" id="WP_066403777.1">
    <property type="nucleotide sequence ID" value="NZ_CP011390.1"/>
</dbReference>
<name>A0A172TUH6_9BACT</name>
<gene>
    <name evidence="2" type="ORF">SY85_09065</name>
</gene>
<dbReference type="OrthoDB" id="9811427at2"/>
<dbReference type="KEGG" id="fla:SY85_09065"/>
<sequence length="290" mass="33186">MKLSITTAQNLLNLVKEQEELNLSVFKGSGKTLAEELIKEGILSSRRVGTAMYKVRCNYPDRLSSYLKSQYQIASLPSYIEFLTNEESTRADAVEATGNSKFKKGKLFQGFLVNALEPIEIIISGEKVIIQPGGSHFTFIHDFSNIVLDKAITIVGVEGFESFKQISKQKALFAGTKALFLWRYQNSNSITDWLKLIPNKYLHYGDFDLKGIHIYITEFKNKIGTQRCGFLIPDRIEEFISHHGSRELYQKQINHLKDFDFNAHREVDGLANFIKAQKKGLEQEFFIRSR</sequence>
<evidence type="ECO:0000313" key="3">
    <source>
        <dbReference type="Proteomes" id="UP000077177"/>
    </source>
</evidence>
<protein>
    <recommendedName>
        <fullName evidence="1">DUF7281 domain-containing protein</fullName>
    </recommendedName>
</protein>
<dbReference type="Proteomes" id="UP000077177">
    <property type="component" value="Chromosome"/>
</dbReference>
<proteinExistence type="predicted"/>
<reference evidence="3" key="1">
    <citation type="submission" date="2015-01" db="EMBL/GenBank/DDBJ databases">
        <title>Flavisolibacter sp./LCS9/ whole genome sequencing.</title>
        <authorList>
            <person name="Kim M.K."/>
            <person name="Srinivasan S."/>
            <person name="Lee J.-J."/>
        </authorList>
    </citation>
    <scope>NUCLEOTIDE SEQUENCE [LARGE SCALE GENOMIC DNA]</scope>
    <source>
        <strain evidence="3">LCS9</strain>
    </source>
</reference>
<accession>A0A172TUH6</accession>
<evidence type="ECO:0000259" key="1">
    <source>
        <dbReference type="Pfam" id="PF23947"/>
    </source>
</evidence>
<keyword evidence="3" id="KW-1185">Reference proteome</keyword>
<dbReference type="Pfam" id="PF23947">
    <property type="entry name" value="DUF7281"/>
    <property type="match status" value="1"/>
</dbReference>
<dbReference type="AlphaFoldDB" id="A0A172TUH6"/>
<reference evidence="2 3" key="2">
    <citation type="journal article" date="2016" name="Int. J. Syst. Evol. Microbiol.">
        <title>Flavisolibacter tropicus sp. nov., isolated from tropical soil.</title>
        <authorList>
            <person name="Lee J.J."/>
            <person name="Kang M.S."/>
            <person name="Kim G.S."/>
            <person name="Lee C.S."/>
            <person name="Lim S."/>
            <person name="Lee J."/>
            <person name="Roh S.H."/>
            <person name="Kang H."/>
            <person name="Ha J.M."/>
            <person name="Bae S."/>
            <person name="Jung H.Y."/>
            <person name="Kim M.K."/>
        </authorList>
    </citation>
    <scope>NUCLEOTIDE SEQUENCE [LARGE SCALE GENOMIC DNA]</scope>
    <source>
        <strain evidence="2 3">LCS9</strain>
    </source>
</reference>
<evidence type="ECO:0000313" key="2">
    <source>
        <dbReference type="EMBL" id="ANE50628.1"/>
    </source>
</evidence>
<organism evidence="2 3">
    <name type="scientific">Flavisolibacter tropicus</name>
    <dbReference type="NCBI Taxonomy" id="1492898"/>
    <lineage>
        <taxon>Bacteria</taxon>
        <taxon>Pseudomonadati</taxon>
        <taxon>Bacteroidota</taxon>
        <taxon>Chitinophagia</taxon>
        <taxon>Chitinophagales</taxon>
        <taxon>Chitinophagaceae</taxon>
        <taxon>Flavisolibacter</taxon>
    </lineage>
</organism>
<dbReference type="InterPro" id="IPR055705">
    <property type="entry name" value="DUF7281"/>
</dbReference>
<dbReference type="EMBL" id="CP011390">
    <property type="protein sequence ID" value="ANE50628.1"/>
    <property type="molecule type" value="Genomic_DNA"/>
</dbReference>